<dbReference type="SUPFAM" id="SSF55718">
    <property type="entry name" value="SCP-like"/>
    <property type="match status" value="1"/>
</dbReference>
<evidence type="ECO:0000259" key="1">
    <source>
        <dbReference type="Pfam" id="PF02036"/>
    </source>
</evidence>
<sequence>MAKYLSQDWLDLGRIAVNNNEEFRKLGKNLNLTIYHVISDVPNKGTVYFWSTFKDGKCVEVQLGEKSAGDFTLTASYDIWKQLHDGSLEIVQAILEKSLHVEGKPVKGIKILKLAPLMNKIIATIETDFKIFDG</sequence>
<dbReference type="InterPro" id="IPR003033">
    <property type="entry name" value="SCP2_sterol-bd_dom"/>
</dbReference>
<organism evidence="2">
    <name type="scientific">marine sediment metagenome</name>
    <dbReference type="NCBI Taxonomy" id="412755"/>
    <lineage>
        <taxon>unclassified sequences</taxon>
        <taxon>metagenomes</taxon>
        <taxon>ecological metagenomes</taxon>
    </lineage>
</organism>
<dbReference type="Gene3D" id="3.30.1050.10">
    <property type="entry name" value="SCP2 sterol-binding domain"/>
    <property type="match status" value="1"/>
</dbReference>
<name>X1H166_9ZZZZ</name>
<feature type="domain" description="SCP2" evidence="1">
    <location>
        <begin position="38"/>
        <end position="105"/>
    </location>
</feature>
<proteinExistence type="predicted"/>
<protein>
    <recommendedName>
        <fullName evidence="1">SCP2 domain-containing protein</fullName>
    </recommendedName>
</protein>
<reference evidence="2" key="1">
    <citation type="journal article" date="2014" name="Front. Microbiol.">
        <title>High frequency of phylogenetically diverse reductive dehalogenase-homologous genes in deep subseafloor sedimentary metagenomes.</title>
        <authorList>
            <person name="Kawai M."/>
            <person name="Futagami T."/>
            <person name="Toyoda A."/>
            <person name="Takaki Y."/>
            <person name="Nishi S."/>
            <person name="Hori S."/>
            <person name="Arai W."/>
            <person name="Tsubouchi T."/>
            <person name="Morono Y."/>
            <person name="Uchiyama I."/>
            <person name="Ito T."/>
            <person name="Fujiyama A."/>
            <person name="Inagaki F."/>
            <person name="Takami H."/>
        </authorList>
    </citation>
    <scope>NUCLEOTIDE SEQUENCE</scope>
    <source>
        <strain evidence="2">Expedition CK06-06</strain>
    </source>
</reference>
<dbReference type="AlphaFoldDB" id="X1H166"/>
<dbReference type="Pfam" id="PF02036">
    <property type="entry name" value="SCP2"/>
    <property type="match status" value="1"/>
</dbReference>
<gene>
    <name evidence="2" type="ORF">S03H2_13672</name>
</gene>
<accession>X1H166</accession>
<dbReference type="InterPro" id="IPR036527">
    <property type="entry name" value="SCP2_sterol-bd_dom_sf"/>
</dbReference>
<evidence type="ECO:0000313" key="2">
    <source>
        <dbReference type="EMBL" id="GAH38983.1"/>
    </source>
</evidence>
<dbReference type="EMBL" id="BARU01006936">
    <property type="protein sequence ID" value="GAH38983.1"/>
    <property type="molecule type" value="Genomic_DNA"/>
</dbReference>
<comment type="caution">
    <text evidence="2">The sequence shown here is derived from an EMBL/GenBank/DDBJ whole genome shotgun (WGS) entry which is preliminary data.</text>
</comment>